<feature type="domain" description="RNA polymerase sigma factor 70 region 4 type 2" evidence="7">
    <location>
        <begin position="131"/>
        <end position="182"/>
    </location>
</feature>
<dbReference type="Gene3D" id="1.10.10.10">
    <property type="entry name" value="Winged helix-like DNA-binding domain superfamily/Winged helix DNA-binding domain"/>
    <property type="match status" value="1"/>
</dbReference>
<dbReference type="AlphaFoldDB" id="A0A3E4LXR5"/>
<evidence type="ECO:0000256" key="3">
    <source>
        <dbReference type="ARBA" id="ARBA00023082"/>
    </source>
</evidence>
<dbReference type="InterPro" id="IPR013325">
    <property type="entry name" value="RNA_pol_sigma_r2"/>
</dbReference>
<dbReference type="InterPro" id="IPR036388">
    <property type="entry name" value="WH-like_DNA-bd_sf"/>
</dbReference>
<protein>
    <submittedName>
        <fullName evidence="9">Sigma-70 family RNA polymerase sigma factor</fullName>
    </submittedName>
</protein>
<dbReference type="Pfam" id="PF04542">
    <property type="entry name" value="Sigma70_r2"/>
    <property type="match status" value="1"/>
</dbReference>
<keyword evidence="4" id="KW-0238">DNA-binding</keyword>
<evidence type="ECO:0000313" key="15">
    <source>
        <dbReference type="Proteomes" id="UP000283501"/>
    </source>
</evidence>
<dbReference type="EMBL" id="QRXR01000031">
    <property type="protein sequence ID" value="RGU20174.1"/>
    <property type="molecule type" value="Genomic_DNA"/>
</dbReference>
<organism evidence="9 14">
    <name type="scientific">Agathobacter rectalis</name>
    <dbReference type="NCBI Taxonomy" id="39491"/>
    <lineage>
        <taxon>Bacteria</taxon>
        <taxon>Bacillati</taxon>
        <taxon>Bacillota</taxon>
        <taxon>Clostridia</taxon>
        <taxon>Lachnospirales</taxon>
        <taxon>Lachnospiraceae</taxon>
        <taxon>Agathobacter</taxon>
    </lineage>
</organism>
<evidence type="ECO:0000313" key="18">
    <source>
        <dbReference type="Proteomes" id="UP000286104"/>
    </source>
</evidence>
<dbReference type="PANTHER" id="PTHR43133">
    <property type="entry name" value="RNA POLYMERASE ECF-TYPE SIGMA FACTO"/>
    <property type="match status" value="1"/>
</dbReference>
<dbReference type="EMBL" id="QSQP01000012">
    <property type="protein sequence ID" value="RGK42136.1"/>
    <property type="molecule type" value="Genomic_DNA"/>
</dbReference>
<keyword evidence="3" id="KW-0731">Sigma factor</keyword>
<dbReference type="CDD" id="cd06171">
    <property type="entry name" value="Sigma70_r4"/>
    <property type="match status" value="1"/>
</dbReference>
<evidence type="ECO:0000313" key="17">
    <source>
        <dbReference type="Proteomes" id="UP000283765"/>
    </source>
</evidence>
<evidence type="ECO:0000313" key="10">
    <source>
        <dbReference type="EMBL" id="RGU20174.1"/>
    </source>
</evidence>
<evidence type="ECO:0000313" key="13">
    <source>
        <dbReference type="EMBL" id="RHF07125.1"/>
    </source>
</evidence>
<dbReference type="InterPro" id="IPR013249">
    <property type="entry name" value="RNA_pol_sigma70_r4_t2"/>
</dbReference>
<dbReference type="InterPro" id="IPR039425">
    <property type="entry name" value="RNA_pol_sigma-70-like"/>
</dbReference>
<evidence type="ECO:0000313" key="12">
    <source>
        <dbReference type="EMBL" id="RHC35329.1"/>
    </source>
</evidence>
<dbReference type="Proteomes" id="UP000283765">
    <property type="component" value="Unassembled WGS sequence"/>
</dbReference>
<dbReference type="InterPro" id="IPR007627">
    <property type="entry name" value="RNA_pol_sigma70_r2"/>
</dbReference>
<dbReference type="InterPro" id="IPR014284">
    <property type="entry name" value="RNA_pol_sigma-70_dom"/>
</dbReference>
<dbReference type="Proteomes" id="UP000261052">
    <property type="component" value="Unassembled WGS sequence"/>
</dbReference>
<evidence type="ECO:0000313" key="11">
    <source>
        <dbReference type="EMBL" id="RGZ88418.1"/>
    </source>
</evidence>
<feature type="domain" description="RNA polymerase sigma-70 region 2" evidence="6">
    <location>
        <begin position="33"/>
        <end position="100"/>
    </location>
</feature>
<evidence type="ECO:0000313" key="14">
    <source>
        <dbReference type="Proteomes" id="UP000261052"/>
    </source>
</evidence>
<dbReference type="Proteomes" id="UP000286104">
    <property type="component" value="Unassembled WGS sequence"/>
</dbReference>
<dbReference type="Proteomes" id="UP000479563">
    <property type="component" value="Unassembled WGS sequence"/>
</dbReference>
<evidence type="ECO:0000313" key="9">
    <source>
        <dbReference type="EMBL" id="RGK42136.1"/>
    </source>
</evidence>
<name>A0A3E4LXR5_9FIRM</name>
<proteinExistence type="inferred from homology"/>
<dbReference type="EMBL" id="QSHU01000029">
    <property type="protein sequence ID" value="RHC35329.1"/>
    <property type="molecule type" value="Genomic_DNA"/>
</dbReference>
<evidence type="ECO:0000259" key="7">
    <source>
        <dbReference type="Pfam" id="PF08281"/>
    </source>
</evidence>
<dbReference type="Proteomes" id="UP000283721">
    <property type="component" value="Unassembled WGS sequence"/>
</dbReference>
<dbReference type="SUPFAM" id="SSF88946">
    <property type="entry name" value="Sigma2 domain of RNA polymerase sigma factors"/>
    <property type="match status" value="1"/>
</dbReference>
<dbReference type="GO" id="GO:0006352">
    <property type="term" value="P:DNA-templated transcription initiation"/>
    <property type="evidence" value="ECO:0007669"/>
    <property type="project" value="InterPro"/>
</dbReference>
<dbReference type="EMBL" id="QSKY01000003">
    <property type="protein sequence ID" value="RHF07125.1"/>
    <property type="molecule type" value="Genomic_DNA"/>
</dbReference>
<keyword evidence="2" id="KW-0805">Transcription regulation</keyword>
<dbReference type="OrthoDB" id="9789355at2"/>
<evidence type="ECO:0000313" key="16">
    <source>
        <dbReference type="Proteomes" id="UP000283721"/>
    </source>
</evidence>
<dbReference type="EMBL" id="WKQP01000009">
    <property type="protein sequence ID" value="MSC59944.1"/>
    <property type="molecule type" value="Genomic_DNA"/>
</dbReference>
<reference evidence="14 15" key="1">
    <citation type="submission" date="2018-08" db="EMBL/GenBank/DDBJ databases">
        <title>A genome reference for cultivated species of the human gut microbiota.</title>
        <authorList>
            <person name="Zou Y."/>
            <person name="Xue W."/>
            <person name="Luo G."/>
        </authorList>
    </citation>
    <scope>NUCLEOTIDE SEQUENCE [LARGE SCALE GENOMIC DNA]</scope>
    <source>
        <strain evidence="10 17">AF17-27</strain>
        <strain evidence="13 15">AM26-2LB</strain>
        <strain evidence="12 18">AM36-3AA</strain>
        <strain evidence="11 16">AM47-6BH</strain>
        <strain evidence="9 14">TF11-15AC</strain>
    </source>
</reference>
<evidence type="ECO:0000256" key="2">
    <source>
        <dbReference type="ARBA" id="ARBA00023015"/>
    </source>
</evidence>
<evidence type="ECO:0000313" key="8">
    <source>
        <dbReference type="EMBL" id="MSC59944.1"/>
    </source>
</evidence>
<gene>
    <name evidence="13" type="ORF">DW703_03280</name>
    <name evidence="12" type="ORF">DW848_15000</name>
    <name evidence="11" type="ORF">DW967_15050</name>
    <name evidence="10" type="ORF">DWW89_14205</name>
    <name evidence="9" type="ORF">DXD13_10235</name>
    <name evidence="8" type="ORF">GKE07_06945</name>
</gene>
<dbReference type="EMBL" id="QSES01000038">
    <property type="protein sequence ID" value="RGZ88418.1"/>
    <property type="molecule type" value="Genomic_DNA"/>
</dbReference>
<dbReference type="PANTHER" id="PTHR43133:SF8">
    <property type="entry name" value="RNA POLYMERASE SIGMA FACTOR HI_1459-RELATED"/>
    <property type="match status" value="1"/>
</dbReference>
<evidence type="ECO:0000256" key="4">
    <source>
        <dbReference type="ARBA" id="ARBA00023125"/>
    </source>
</evidence>
<evidence type="ECO:0000256" key="1">
    <source>
        <dbReference type="ARBA" id="ARBA00010641"/>
    </source>
</evidence>
<dbReference type="InterPro" id="IPR013324">
    <property type="entry name" value="RNA_pol_sigma_r3/r4-like"/>
</dbReference>
<dbReference type="SUPFAM" id="SSF88659">
    <property type="entry name" value="Sigma3 and sigma4 domains of RNA polymerase sigma factors"/>
    <property type="match status" value="1"/>
</dbReference>
<reference evidence="8 19" key="2">
    <citation type="journal article" date="2019" name="Nat. Med.">
        <title>A library of human gut bacterial isolates paired with longitudinal multiomics data enables mechanistic microbiome research.</title>
        <authorList>
            <person name="Poyet M."/>
            <person name="Groussin M."/>
            <person name="Gibbons S.M."/>
            <person name="Avila-Pacheco J."/>
            <person name="Jiang X."/>
            <person name="Kearney S.M."/>
            <person name="Perrotta A.R."/>
            <person name="Berdy B."/>
            <person name="Zhao S."/>
            <person name="Lieberman T.D."/>
            <person name="Swanson P.K."/>
            <person name="Smith M."/>
            <person name="Roesemann S."/>
            <person name="Alexander J.E."/>
            <person name="Rich S.A."/>
            <person name="Livny J."/>
            <person name="Vlamakis H."/>
            <person name="Clish C."/>
            <person name="Bullock K."/>
            <person name="Deik A."/>
            <person name="Scott J."/>
            <person name="Pierce K.A."/>
            <person name="Xavier R.J."/>
            <person name="Alm E.J."/>
        </authorList>
    </citation>
    <scope>NUCLEOTIDE SEQUENCE [LARGE SCALE GENOMIC DNA]</scope>
    <source>
        <strain evidence="8 19">BIOML-A11</strain>
    </source>
</reference>
<evidence type="ECO:0000313" key="19">
    <source>
        <dbReference type="Proteomes" id="UP000479563"/>
    </source>
</evidence>
<comment type="caution">
    <text evidence="9">The sequence shown here is derived from an EMBL/GenBank/DDBJ whole genome shotgun (WGS) entry which is preliminary data.</text>
</comment>
<dbReference type="GO" id="GO:0016987">
    <property type="term" value="F:sigma factor activity"/>
    <property type="evidence" value="ECO:0007669"/>
    <property type="project" value="UniProtKB-KW"/>
</dbReference>
<comment type="similarity">
    <text evidence="1">Belongs to the sigma-70 factor family. ECF subfamily.</text>
</comment>
<dbReference type="Gene3D" id="1.10.1740.10">
    <property type="match status" value="1"/>
</dbReference>
<evidence type="ECO:0000259" key="6">
    <source>
        <dbReference type="Pfam" id="PF04542"/>
    </source>
</evidence>
<dbReference type="GO" id="GO:0003677">
    <property type="term" value="F:DNA binding"/>
    <property type="evidence" value="ECO:0007669"/>
    <property type="project" value="UniProtKB-KW"/>
</dbReference>
<accession>A0A3E4LXR5</accession>
<dbReference type="Pfam" id="PF08281">
    <property type="entry name" value="Sigma70_r4_2"/>
    <property type="match status" value="1"/>
</dbReference>
<dbReference type="NCBIfam" id="TIGR02937">
    <property type="entry name" value="sigma70-ECF"/>
    <property type="match status" value="1"/>
</dbReference>
<keyword evidence="5" id="KW-0804">Transcription</keyword>
<sequence>MDGCRAIHEETYMMILLFSVLNDEQRALVERIFHEHHIHFQRISFNIVKSEEAAEDVVSTAFIKIMDNIEKISDLPCPQMTAFCVTIVKNASIDVLRQLQQSVHIDYWDNISDEDTDDIEDECIHNADVHRLTEVIDQLNPDDRHFIYLRYTLEMGYREIGELLNISEDAAKKRGQRLVKKLQKLYEER</sequence>
<evidence type="ECO:0000256" key="5">
    <source>
        <dbReference type="ARBA" id="ARBA00023163"/>
    </source>
</evidence>
<dbReference type="Proteomes" id="UP000283501">
    <property type="component" value="Unassembled WGS sequence"/>
</dbReference>